<proteinExistence type="predicted"/>
<reference evidence="1" key="1">
    <citation type="journal article" date="2022" name="bioRxiv">
        <title>Sequencing and chromosome-scale assembly of the giantPleurodeles waltlgenome.</title>
        <authorList>
            <person name="Brown T."/>
            <person name="Elewa A."/>
            <person name="Iarovenko S."/>
            <person name="Subramanian E."/>
            <person name="Araus A.J."/>
            <person name="Petzold A."/>
            <person name="Susuki M."/>
            <person name="Suzuki K.-i.T."/>
            <person name="Hayashi T."/>
            <person name="Toyoda A."/>
            <person name="Oliveira C."/>
            <person name="Osipova E."/>
            <person name="Leigh N.D."/>
            <person name="Simon A."/>
            <person name="Yun M.H."/>
        </authorList>
    </citation>
    <scope>NUCLEOTIDE SEQUENCE</scope>
    <source>
        <strain evidence="1">20211129_DDA</strain>
        <tissue evidence="1">Liver</tissue>
    </source>
</reference>
<gene>
    <name evidence="1" type="ORF">NDU88_007095</name>
</gene>
<evidence type="ECO:0000313" key="2">
    <source>
        <dbReference type="Proteomes" id="UP001066276"/>
    </source>
</evidence>
<keyword evidence="2" id="KW-1185">Reference proteome</keyword>
<dbReference type="EMBL" id="JANPWB010000002">
    <property type="protein sequence ID" value="KAJ1211739.1"/>
    <property type="molecule type" value="Genomic_DNA"/>
</dbReference>
<dbReference type="AlphaFoldDB" id="A0AAV7WF63"/>
<dbReference type="Proteomes" id="UP001066276">
    <property type="component" value="Chromosome 1_2"/>
</dbReference>
<accession>A0AAV7WF63</accession>
<comment type="caution">
    <text evidence="1">The sequence shown here is derived from an EMBL/GenBank/DDBJ whole genome shotgun (WGS) entry which is preliminary data.</text>
</comment>
<name>A0AAV7WF63_PLEWA</name>
<evidence type="ECO:0000313" key="1">
    <source>
        <dbReference type="EMBL" id="KAJ1211739.1"/>
    </source>
</evidence>
<protein>
    <submittedName>
        <fullName evidence="1">Uncharacterized protein</fullName>
    </submittedName>
</protein>
<organism evidence="1 2">
    <name type="scientific">Pleurodeles waltl</name>
    <name type="common">Iberian ribbed newt</name>
    <dbReference type="NCBI Taxonomy" id="8319"/>
    <lineage>
        <taxon>Eukaryota</taxon>
        <taxon>Metazoa</taxon>
        <taxon>Chordata</taxon>
        <taxon>Craniata</taxon>
        <taxon>Vertebrata</taxon>
        <taxon>Euteleostomi</taxon>
        <taxon>Amphibia</taxon>
        <taxon>Batrachia</taxon>
        <taxon>Caudata</taxon>
        <taxon>Salamandroidea</taxon>
        <taxon>Salamandridae</taxon>
        <taxon>Pleurodelinae</taxon>
        <taxon>Pleurodeles</taxon>
    </lineage>
</organism>
<sequence>MLYLPAGARHGTHPVSLCTTLSVGYNAIQGTAPHTSCSAHPRRSIVFGWYSQAAALMLEMDVSIQLVPIAILGSAWPPLHRRFSPKYVLPHGPIIPSLLQGPFRHFRLYSGVTVGTL</sequence>